<keyword evidence="4" id="KW-1185">Reference proteome</keyword>
<feature type="compositionally biased region" description="Basic and acidic residues" evidence="2">
    <location>
        <begin position="147"/>
        <end position="166"/>
    </location>
</feature>
<protein>
    <submittedName>
        <fullName evidence="3">Uncharacterized protein</fullName>
    </submittedName>
</protein>
<reference evidence="3 4" key="1">
    <citation type="journal article" date="2015" name="Genome Biol. Evol.">
        <title>Comparative Genomics of a Bacterivorous Green Alga Reveals Evolutionary Causalities and Consequences of Phago-Mixotrophic Mode of Nutrition.</title>
        <authorList>
            <person name="Burns J.A."/>
            <person name="Paasch A."/>
            <person name="Narechania A."/>
            <person name="Kim E."/>
        </authorList>
    </citation>
    <scope>NUCLEOTIDE SEQUENCE [LARGE SCALE GENOMIC DNA]</scope>
    <source>
        <strain evidence="3 4">PLY_AMNH</strain>
    </source>
</reference>
<feature type="region of interest" description="Disordered" evidence="2">
    <location>
        <begin position="137"/>
        <end position="181"/>
    </location>
</feature>
<sequence length="409" mass="45879">MSHGSPPILIGAPSSGKRVKDDKFTRPKSFDSTKVAVPSGVRHRKSKMLPDVILQRALAEFKRVAARESEGCNGISESELPTLFSNLGLIQESEDRELMSRFWCEMSDKAEGTVNFRGLLSFLASDSALAETLNARLQEPTSSGQGDEDRSHRLLRGSTDEGRHIGQDSTAKAVKSRSRTMSHDFTSGAMGALPYLTKSCEMCKQQGEDAAAMVRLRALLEAKIQSLTRDLEAERSKSCLLETQLSTTAHDLERDLEAERSKSCLLETQLSTTAHDLKVANDSQAAEEWTKMAALLQENASLQDHLHKEQETRLVLEEHISILEEEVLRVVQDASDDKSEDTQSLPSALLEHDEHATLALELQKCHMEIEKLKAERSQRKYDQRWMAMLHSSSRWRRKKIKAEILAELR</sequence>
<organism evidence="3 4">
    <name type="scientific">Cymbomonas tetramitiformis</name>
    <dbReference type="NCBI Taxonomy" id="36881"/>
    <lineage>
        <taxon>Eukaryota</taxon>
        <taxon>Viridiplantae</taxon>
        <taxon>Chlorophyta</taxon>
        <taxon>Pyramimonadophyceae</taxon>
        <taxon>Pyramimonadales</taxon>
        <taxon>Pyramimonadaceae</taxon>
        <taxon>Cymbomonas</taxon>
    </lineage>
</organism>
<feature type="coiled-coil region" evidence="1">
    <location>
        <begin position="292"/>
        <end position="326"/>
    </location>
</feature>
<comment type="caution">
    <text evidence="3">The sequence shown here is derived from an EMBL/GenBank/DDBJ whole genome shotgun (WGS) entry which is preliminary data.</text>
</comment>
<keyword evidence="1" id="KW-0175">Coiled coil</keyword>
<evidence type="ECO:0000256" key="2">
    <source>
        <dbReference type="SAM" id="MobiDB-lite"/>
    </source>
</evidence>
<evidence type="ECO:0000256" key="1">
    <source>
        <dbReference type="SAM" id="Coils"/>
    </source>
</evidence>
<dbReference type="EMBL" id="LGRX02033745">
    <property type="protein sequence ID" value="KAK3240086.1"/>
    <property type="molecule type" value="Genomic_DNA"/>
</dbReference>
<feature type="region of interest" description="Disordered" evidence="2">
    <location>
        <begin position="1"/>
        <end position="26"/>
    </location>
</feature>
<evidence type="ECO:0000313" key="3">
    <source>
        <dbReference type="EMBL" id="KAK3240086.1"/>
    </source>
</evidence>
<gene>
    <name evidence="3" type="ORF">CYMTET_50040</name>
</gene>
<evidence type="ECO:0000313" key="4">
    <source>
        <dbReference type="Proteomes" id="UP001190700"/>
    </source>
</evidence>
<accession>A0AAE0BNW3</accession>
<name>A0AAE0BNW3_9CHLO</name>
<dbReference type="Proteomes" id="UP001190700">
    <property type="component" value="Unassembled WGS sequence"/>
</dbReference>
<proteinExistence type="predicted"/>
<dbReference type="AlphaFoldDB" id="A0AAE0BNW3"/>